<protein>
    <submittedName>
        <fullName evidence="1">Uncharacterized protein</fullName>
    </submittedName>
</protein>
<name>X1P570_9ZZZZ</name>
<evidence type="ECO:0000313" key="1">
    <source>
        <dbReference type="EMBL" id="GAI50973.1"/>
    </source>
</evidence>
<feature type="non-terminal residue" evidence="1">
    <location>
        <position position="93"/>
    </location>
</feature>
<dbReference type="EMBL" id="BARV01040117">
    <property type="protein sequence ID" value="GAI50973.1"/>
    <property type="molecule type" value="Genomic_DNA"/>
</dbReference>
<comment type="caution">
    <text evidence="1">The sequence shown here is derived from an EMBL/GenBank/DDBJ whole genome shotgun (WGS) entry which is preliminary data.</text>
</comment>
<proteinExistence type="predicted"/>
<organism evidence="1">
    <name type="scientific">marine sediment metagenome</name>
    <dbReference type="NCBI Taxonomy" id="412755"/>
    <lineage>
        <taxon>unclassified sequences</taxon>
        <taxon>metagenomes</taxon>
        <taxon>ecological metagenomes</taxon>
    </lineage>
</organism>
<reference evidence="1" key="1">
    <citation type="journal article" date="2014" name="Front. Microbiol.">
        <title>High frequency of phylogenetically diverse reductive dehalogenase-homologous genes in deep subseafloor sedimentary metagenomes.</title>
        <authorList>
            <person name="Kawai M."/>
            <person name="Futagami T."/>
            <person name="Toyoda A."/>
            <person name="Takaki Y."/>
            <person name="Nishi S."/>
            <person name="Hori S."/>
            <person name="Arai W."/>
            <person name="Tsubouchi T."/>
            <person name="Morono Y."/>
            <person name="Uchiyama I."/>
            <person name="Ito T."/>
            <person name="Fujiyama A."/>
            <person name="Inagaki F."/>
            <person name="Takami H."/>
        </authorList>
    </citation>
    <scope>NUCLEOTIDE SEQUENCE</scope>
    <source>
        <strain evidence="1">Expedition CK06-06</strain>
    </source>
</reference>
<dbReference type="AlphaFoldDB" id="X1P570"/>
<sequence length="93" mass="10842">MFTIFGYSAPSSDVEAVGLLSEAWGDKYQRNMEQTGFIDKIDEDAICERWEKFIHTHHYDYHNDFYSSMIAKCSRRSADASFGANINIIYREE</sequence>
<gene>
    <name evidence="1" type="ORF">S06H3_61246</name>
</gene>
<accession>X1P570</accession>